<evidence type="ECO:0008006" key="8">
    <source>
        <dbReference type="Google" id="ProtNLM"/>
    </source>
</evidence>
<protein>
    <recommendedName>
        <fullName evidence="8">Jasmonate O-methyltransferase</fullName>
    </recommendedName>
</protein>
<organism evidence="6 7">
    <name type="scientific">Thlaspi arvense</name>
    <name type="common">Field penny-cress</name>
    <dbReference type="NCBI Taxonomy" id="13288"/>
    <lineage>
        <taxon>Eukaryota</taxon>
        <taxon>Viridiplantae</taxon>
        <taxon>Streptophyta</taxon>
        <taxon>Embryophyta</taxon>
        <taxon>Tracheophyta</taxon>
        <taxon>Spermatophyta</taxon>
        <taxon>Magnoliopsida</taxon>
        <taxon>eudicotyledons</taxon>
        <taxon>Gunneridae</taxon>
        <taxon>Pentapetalae</taxon>
        <taxon>rosids</taxon>
        <taxon>malvids</taxon>
        <taxon>Brassicales</taxon>
        <taxon>Brassicaceae</taxon>
        <taxon>Thlaspideae</taxon>
        <taxon>Thlaspi</taxon>
    </lineage>
</organism>
<keyword evidence="3" id="KW-0949">S-adenosyl-L-methionine</keyword>
<dbReference type="InterPro" id="IPR005299">
    <property type="entry name" value="MeTrfase_7"/>
</dbReference>
<keyword evidence="5" id="KW-0460">Magnesium</keyword>
<sequence length="393" mass="43842">MEVMRILHMNKGNGETSYAKNSIVQSNIISLGRRVMDEALKKLMMSKPESSSIGIADLGCSSGPNSFLSVSNIIDTIQNVCHDVDRTVPELRVSLNDLPSNDFNYIFASLPEFFDRLNERNNNNKEVLGLDRRGGPPCFVSAVPGSFYGRLFPRESLHFVHSSSSLHWLSQVPCGEVDKEDGVVITADLDNKGKIYISKTSPKSAHKAYALQFQTDFSVFLRSRSEELVPGGRMVLSFLGRSSPDPTSEEGCYQWELLAQALMSMANEGIIKEEDIDAFNAPYYAASSEELKMAIEKEASFFIDRLDISPIDWEGVSISEESYDIVRSKPEALASGQRVAKTIRAVIEPMLEPTFGRNVMDDLFERYAKIVGEYFYVSSPRYAMITVSLVRTG</sequence>
<keyword evidence="4" id="KW-0479">Metal-binding</keyword>
<dbReference type="InterPro" id="IPR029063">
    <property type="entry name" value="SAM-dependent_MTases_sf"/>
</dbReference>
<dbReference type="AlphaFoldDB" id="A0AAU9RBK7"/>
<dbReference type="SUPFAM" id="SSF53335">
    <property type="entry name" value="S-adenosyl-L-methionine-dependent methyltransferases"/>
    <property type="match status" value="1"/>
</dbReference>
<evidence type="ECO:0000256" key="1">
    <source>
        <dbReference type="ARBA" id="ARBA00022603"/>
    </source>
</evidence>
<dbReference type="Gene3D" id="3.40.50.150">
    <property type="entry name" value="Vaccinia Virus protein VP39"/>
    <property type="match status" value="1"/>
</dbReference>
<keyword evidence="7" id="KW-1185">Reference proteome</keyword>
<dbReference type="GO" id="GO:0032259">
    <property type="term" value="P:methylation"/>
    <property type="evidence" value="ECO:0007669"/>
    <property type="project" value="UniProtKB-KW"/>
</dbReference>
<name>A0AAU9RBK7_THLAR</name>
<dbReference type="Gene3D" id="1.10.1200.270">
    <property type="entry name" value="Methyltransferase, alpha-helical capping domain"/>
    <property type="match status" value="1"/>
</dbReference>
<dbReference type="GO" id="GO:0046872">
    <property type="term" value="F:metal ion binding"/>
    <property type="evidence" value="ECO:0007669"/>
    <property type="project" value="UniProtKB-KW"/>
</dbReference>
<evidence type="ECO:0000313" key="7">
    <source>
        <dbReference type="Proteomes" id="UP000836841"/>
    </source>
</evidence>
<proteinExistence type="predicted"/>
<reference evidence="6 7" key="1">
    <citation type="submission" date="2022-03" db="EMBL/GenBank/DDBJ databases">
        <authorList>
            <person name="Nunn A."/>
            <person name="Chopra R."/>
            <person name="Nunn A."/>
            <person name="Contreras Garrido A."/>
        </authorList>
    </citation>
    <scope>NUCLEOTIDE SEQUENCE [LARGE SCALE GENOMIC DNA]</scope>
</reference>
<evidence type="ECO:0000256" key="4">
    <source>
        <dbReference type="ARBA" id="ARBA00022723"/>
    </source>
</evidence>
<evidence type="ECO:0000256" key="5">
    <source>
        <dbReference type="ARBA" id="ARBA00022842"/>
    </source>
</evidence>
<accession>A0AAU9RBK7</accession>
<dbReference type="Proteomes" id="UP000836841">
    <property type="component" value="Chromosome 1"/>
</dbReference>
<gene>
    <name evidence="6" type="ORF">TAV2_LOCUS974</name>
</gene>
<dbReference type="GO" id="GO:0008168">
    <property type="term" value="F:methyltransferase activity"/>
    <property type="evidence" value="ECO:0007669"/>
    <property type="project" value="UniProtKB-KW"/>
</dbReference>
<dbReference type="InterPro" id="IPR042086">
    <property type="entry name" value="MeTrfase_capping"/>
</dbReference>
<evidence type="ECO:0000256" key="2">
    <source>
        <dbReference type="ARBA" id="ARBA00022679"/>
    </source>
</evidence>
<dbReference type="PANTHER" id="PTHR31009">
    <property type="entry name" value="S-ADENOSYL-L-METHIONINE:CARBOXYL METHYLTRANSFERASE FAMILY PROTEIN"/>
    <property type="match status" value="1"/>
</dbReference>
<evidence type="ECO:0000313" key="6">
    <source>
        <dbReference type="EMBL" id="CAH2036792.1"/>
    </source>
</evidence>
<dbReference type="Pfam" id="PF03492">
    <property type="entry name" value="Methyltransf_7"/>
    <property type="match status" value="1"/>
</dbReference>
<keyword evidence="1" id="KW-0489">Methyltransferase</keyword>
<keyword evidence="2" id="KW-0808">Transferase</keyword>
<evidence type="ECO:0000256" key="3">
    <source>
        <dbReference type="ARBA" id="ARBA00022691"/>
    </source>
</evidence>
<dbReference type="EMBL" id="OU466857">
    <property type="protein sequence ID" value="CAH2036792.1"/>
    <property type="molecule type" value="Genomic_DNA"/>
</dbReference>